<name>W4LR79_9BACT</name>
<evidence type="ECO:0000313" key="2">
    <source>
        <dbReference type="EMBL" id="ETX00375.1"/>
    </source>
</evidence>
<dbReference type="EMBL" id="AZHX01001736">
    <property type="protein sequence ID" value="ETX00375.1"/>
    <property type="molecule type" value="Genomic_DNA"/>
</dbReference>
<keyword evidence="3" id="KW-1185">Reference proteome</keyword>
<proteinExistence type="predicted"/>
<dbReference type="SUPFAM" id="SSF51182">
    <property type="entry name" value="RmlC-like cupins"/>
    <property type="match status" value="1"/>
</dbReference>
<dbReference type="CDD" id="cd02208">
    <property type="entry name" value="cupin_RmlC-like"/>
    <property type="match status" value="1"/>
</dbReference>
<dbReference type="InterPro" id="IPR011051">
    <property type="entry name" value="RmlC_Cupin_sf"/>
</dbReference>
<dbReference type="AlphaFoldDB" id="W4LR79"/>
<gene>
    <name evidence="2" type="ORF">ETSY2_39240</name>
</gene>
<dbReference type="InterPro" id="IPR014710">
    <property type="entry name" value="RmlC-like_jellyroll"/>
</dbReference>
<evidence type="ECO:0000259" key="1">
    <source>
        <dbReference type="Pfam" id="PF07883"/>
    </source>
</evidence>
<accession>W4LR79</accession>
<dbReference type="Gene3D" id="2.60.120.10">
    <property type="entry name" value="Jelly Rolls"/>
    <property type="match status" value="1"/>
</dbReference>
<feature type="domain" description="Cupin type-2" evidence="1">
    <location>
        <begin position="63"/>
        <end position="118"/>
    </location>
</feature>
<reference evidence="2 3" key="1">
    <citation type="journal article" date="2014" name="Nature">
        <title>An environmental bacterial taxon with a large and distinct metabolic repertoire.</title>
        <authorList>
            <person name="Wilson M.C."/>
            <person name="Mori T."/>
            <person name="Ruckert C."/>
            <person name="Uria A.R."/>
            <person name="Helf M.J."/>
            <person name="Takada K."/>
            <person name="Gernert C."/>
            <person name="Steffens U.A."/>
            <person name="Heycke N."/>
            <person name="Schmitt S."/>
            <person name="Rinke C."/>
            <person name="Helfrich E.J."/>
            <person name="Brachmann A.O."/>
            <person name="Gurgui C."/>
            <person name="Wakimoto T."/>
            <person name="Kracht M."/>
            <person name="Crusemann M."/>
            <person name="Hentschel U."/>
            <person name="Abe I."/>
            <person name="Matsunaga S."/>
            <person name="Kalinowski J."/>
            <person name="Takeyama H."/>
            <person name="Piel J."/>
        </authorList>
    </citation>
    <scope>NUCLEOTIDE SEQUENCE [LARGE SCALE GENOMIC DNA]</scope>
    <source>
        <strain evidence="3">TSY2</strain>
    </source>
</reference>
<comment type="caution">
    <text evidence="2">The sequence shown here is derived from an EMBL/GenBank/DDBJ whole genome shotgun (WGS) entry which is preliminary data.</text>
</comment>
<sequence>MSHEAPEENMDTIKAIDIKAELAGLPFLHGRGRETTEAEKKAAFTTLAQYRDGGIFSGSFSGISEWERHEKGDEIVHILDGATKLTIMTDEGPQAFEMTAGMLVVVPQGCWHQFHSPDGVTVMTVTPQPTEHIHANDPRSIELSARL</sequence>
<dbReference type="InterPro" id="IPR013096">
    <property type="entry name" value="Cupin_2"/>
</dbReference>
<protein>
    <recommendedName>
        <fullName evidence="1">Cupin type-2 domain-containing protein</fullName>
    </recommendedName>
</protein>
<dbReference type="HOGENOM" id="CLU_158668_0_0_7"/>
<organism evidence="2 3">
    <name type="scientific">Candidatus Entotheonella gemina</name>
    <dbReference type="NCBI Taxonomy" id="1429439"/>
    <lineage>
        <taxon>Bacteria</taxon>
        <taxon>Pseudomonadati</taxon>
        <taxon>Nitrospinota/Tectimicrobiota group</taxon>
        <taxon>Candidatus Tectimicrobiota</taxon>
        <taxon>Candidatus Entotheonellia</taxon>
        <taxon>Candidatus Entotheonellales</taxon>
        <taxon>Candidatus Entotheonellaceae</taxon>
        <taxon>Candidatus Entotheonella</taxon>
    </lineage>
</organism>
<dbReference type="Pfam" id="PF07883">
    <property type="entry name" value="Cupin_2"/>
    <property type="match status" value="1"/>
</dbReference>
<dbReference type="Proteomes" id="UP000019140">
    <property type="component" value="Unassembled WGS sequence"/>
</dbReference>
<evidence type="ECO:0000313" key="3">
    <source>
        <dbReference type="Proteomes" id="UP000019140"/>
    </source>
</evidence>